<dbReference type="OrthoDB" id="412109at2759"/>
<evidence type="ECO:0000256" key="1">
    <source>
        <dbReference type="ARBA" id="ARBA00004123"/>
    </source>
</evidence>
<dbReference type="InterPro" id="IPR038753">
    <property type="entry name" value="NFKBIL1"/>
</dbReference>
<evidence type="ECO:0000313" key="7">
    <source>
        <dbReference type="Proteomes" id="UP000636479"/>
    </source>
</evidence>
<sequence>MAAPPRVIVTPNPKPERHRSVNRHTRLADTGAWVDRQIATSSASRINTWVCDQQRLCSDREMPKYRRPWEDVVSLYSIGENVRWIKTERIDDVRRRVDSRIRQRLDSENIGIQRDRAVREGWKRYESGWENVDKAEAGKLAFAEIPWPLPLGHTLKTTDDIIGKDVEAFLLSPLHSVGQSRKERVRQALLRWHPDRCRGWLAKVKERDRAKVETAAGVVARQVNEIKSRL</sequence>
<keyword evidence="3" id="KW-0677">Repeat</keyword>
<reference evidence="6" key="1">
    <citation type="submission" date="2020-05" db="EMBL/GenBank/DDBJ databases">
        <title>Mycena genomes resolve the evolution of fungal bioluminescence.</title>
        <authorList>
            <person name="Tsai I.J."/>
        </authorList>
    </citation>
    <scope>NUCLEOTIDE SEQUENCE</scope>
    <source>
        <strain evidence="6">171206Taipei</strain>
    </source>
</reference>
<keyword evidence="7" id="KW-1185">Reference proteome</keyword>
<evidence type="ECO:0000256" key="3">
    <source>
        <dbReference type="ARBA" id="ARBA00022737"/>
    </source>
</evidence>
<keyword evidence="4" id="KW-0040">ANK repeat</keyword>
<dbReference type="PANTHER" id="PTHR15263:SF1">
    <property type="entry name" value="NF-KAPPA-B INHIBITOR-LIKE PROTEIN 1"/>
    <property type="match status" value="1"/>
</dbReference>
<dbReference type="GO" id="GO:0043124">
    <property type="term" value="P:negative regulation of canonical NF-kappaB signal transduction"/>
    <property type="evidence" value="ECO:0007669"/>
    <property type="project" value="InterPro"/>
</dbReference>
<dbReference type="PANTHER" id="PTHR15263">
    <property type="entry name" value="I-KAPPA-B-LIKE PROTEIN IKBL"/>
    <property type="match status" value="1"/>
</dbReference>
<dbReference type="EMBL" id="JACAZF010000001">
    <property type="protein sequence ID" value="KAF7315610.1"/>
    <property type="molecule type" value="Genomic_DNA"/>
</dbReference>
<accession>A0A8H6TH17</accession>
<keyword evidence="2" id="KW-0597">Phosphoprotein</keyword>
<evidence type="ECO:0008006" key="8">
    <source>
        <dbReference type="Google" id="ProtNLM"/>
    </source>
</evidence>
<keyword evidence="5" id="KW-0539">Nucleus</keyword>
<gene>
    <name evidence="6" type="ORF">MIND_00076400</name>
</gene>
<proteinExistence type="predicted"/>
<evidence type="ECO:0000256" key="4">
    <source>
        <dbReference type="ARBA" id="ARBA00023043"/>
    </source>
</evidence>
<comment type="subcellular location">
    <subcellularLocation>
        <location evidence="1">Nucleus</location>
    </subcellularLocation>
</comment>
<dbReference type="Proteomes" id="UP000636479">
    <property type="component" value="Unassembled WGS sequence"/>
</dbReference>
<dbReference type="GeneID" id="59340239"/>
<protein>
    <recommendedName>
        <fullName evidence="8">J domain-containing protein</fullName>
    </recommendedName>
</protein>
<dbReference type="RefSeq" id="XP_037225633.1">
    <property type="nucleotide sequence ID" value="XM_037357723.1"/>
</dbReference>
<comment type="caution">
    <text evidence="6">The sequence shown here is derived from an EMBL/GenBank/DDBJ whole genome shotgun (WGS) entry which is preliminary data.</text>
</comment>
<evidence type="ECO:0000313" key="6">
    <source>
        <dbReference type="EMBL" id="KAF7315610.1"/>
    </source>
</evidence>
<name>A0A8H6TH17_9AGAR</name>
<organism evidence="6 7">
    <name type="scientific">Mycena indigotica</name>
    <dbReference type="NCBI Taxonomy" id="2126181"/>
    <lineage>
        <taxon>Eukaryota</taxon>
        <taxon>Fungi</taxon>
        <taxon>Dikarya</taxon>
        <taxon>Basidiomycota</taxon>
        <taxon>Agaricomycotina</taxon>
        <taxon>Agaricomycetes</taxon>
        <taxon>Agaricomycetidae</taxon>
        <taxon>Agaricales</taxon>
        <taxon>Marasmiineae</taxon>
        <taxon>Mycenaceae</taxon>
        <taxon>Mycena</taxon>
    </lineage>
</organism>
<evidence type="ECO:0000256" key="5">
    <source>
        <dbReference type="ARBA" id="ARBA00023242"/>
    </source>
</evidence>
<dbReference type="AlphaFoldDB" id="A0A8H6TH17"/>
<dbReference type="GO" id="GO:0005634">
    <property type="term" value="C:nucleus"/>
    <property type="evidence" value="ECO:0007669"/>
    <property type="project" value="UniProtKB-SubCell"/>
</dbReference>
<evidence type="ECO:0000256" key="2">
    <source>
        <dbReference type="ARBA" id="ARBA00022553"/>
    </source>
</evidence>